<sequence>MISANVTGFRISSSVRRALDSDVVSLTRSPLPNPPNLLTSPTPLGFDGQFDSSRRWPQARTSTQPAATENCEVPYACTSPEALGAQSINWIGIWLLPCSTYHETPFLTRTVIASYEKFTASHPEGDQPTPWQCNFSNKQTTTGLAIDDPLRQANALYRWLPRQLCLHAVRILPSVVCFTRFYYTSSPVYEDVWRAIWPQYSQPQTEAWFTSLRLICSL</sequence>
<dbReference type="EMBL" id="JACVVK020000129">
    <property type="protein sequence ID" value="KAK7490222.1"/>
    <property type="molecule type" value="Genomic_DNA"/>
</dbReference>
<gene>
    <name evidence="1" type="ORF">BaRGS_00018567</name>
</gene>
<accession>A0ABD0KSV7</accession>
<evidence type="ECO:0000313" key="2">
    <source>
        <dbReference type="Proteomes" id="UP001519460"/>
    </source>
</evidence>
<keyword evidence="2" id="KW-1185">Reference proteome</keyword>
<protein>
    <submittedName>
        <fullName evidence="1">Uncharacterized protein</fullName>
    </submittedName>
</protein>
<dbReference type="AlphaFoldDB" id="A0ABD0KSV7"/>
<comment type="caution">
    <text evidence="1">The sequence shown here is derived from an EMBL/GenBank/DDBJ whole genome shotgun (WGS) entry which is preliminary data.</text>
</comment>
<name>A0ABD0KSV7_9CAEN</name>
<evidence type="ECO:0000313" key="1">
    <source>
        <dbReference type="EMBL" id="KAK7490222.1"/>
    </source>
</evidence>
<proteinExistence type="predicted"/>
<reference evidence="1 2" key="1">
    <citation type="journal article" date="2023" name="Sci. Data">
        <title>Genome assembly of the Korean intertidal mud-creeper Batillaria attramentaria.</title>
        <authorList>
            <person name="Patra A.K."/>
            <person name="Ho P.T."/>
            <person name="Jun S."/>
            <person name="Lee S.J."/>
            <person name="Kim Y."/>
            <person name="Won Y.J."/>
        </authorList>
    </citation>
    <scope>NUCLEOTIDE SEQUENCE [LARGE SCALE GENOMIC DNA]</scope>
    <source>
        <strain evidence="1">Wonlab-2016</strain>
    </source>
</reference>
<organism evidence="1 2">
    <name type="scientific">Batillaria attramentaria</name>
    <dbReference type="NCBI Taxonomy" id="370345"/>
    <lineage>
        <taxon>Eukaryota</taxon>
        <taxon>Metazoa</taxon>
        <taxon>Spiralia</taxon>
        <taxon>Lophotrochozoa</taxon>
        <taxon>Mollusca</taxon>
        <taxon>Gastropoda</taxon>
        <taxon>Caenogastropoda</taxon>
        <taxon>Sorbeoconcha</taxon>
        <taxon>Cerithioidea</taxon>
        <taxon>Batillariidae</taxon>
        <taxon>Batillaria</taxon>
    </lineage>
</organism>
<dbReference type="Proteomes" id="UP001519460">
    <property type="component" value="Unassembled WGS sequence"/>
</dbReference>